<name>A0A3M7M1N6_9PLEO</name>
<protein>
    <submittedName>
        <fullName evidence="1">Uncharacterized protein</fullName>
    </submittedName>
</protein>
<organism evidence="1 2">
    <name type="scientific">Pyrenophora seminiperda CCB06</name>
    <dbReference type="NCBI Taxonomy" id="1302712"/>
    <lineage>
        <taxon>Eukaryota</taxon>
        <taxon>Fungi</taxon>
        <taxon>Dikarya</taxon>
        <taxon>Ascomycota</taxon>
        <taxon>Pezizomycotina</taxon>
        <taxon>Dothideomycetes</taxon>
        <taxon>Pleosporomycetidae</taxon>
        <taxon>Pleosporales</taxon>
        <taxon>Pleosporineae</taxon>
        <taxon>Pleosporaceae</taxon>
        <taxon>Pyrenophora</taxon>
    </lineage>
</organism>
<proteinExistence type="predicted"/>
<reference evidence="1 2" key="1">
    <citation type="journal article" date="2014" name="PLoS ONE">
        <title>De novo Genome Assembly of the Fungal Plant Pathogen Pyrenophora semeniperda.</title>
        <authorList>
            <person name="Soliai M.M."/>
            <person name="Meyer S.E."/>
            <person name="Udall J.A."/>
            <person name="Elzinga D.E."/>
            <person name="Hermansen R.A."/>
            <person name="Bodily P.M."/>
            <person name="Hart A.A."/>
            <person name="Coleman C.E."/>
        </authorList>
    </citation>
    <scope>NUCLEOTIDE SEQUENCE [LARGE SCALE GENOMIC DNA]</scope>
    <source>
        <strain evidence="1 2">CCB06</strain>
        <tissue evidence="1">Mycelium</tissue>
    </source>
</reference>
<sequence length="190" mass="19993">MVKNSHEYVSTTRGTLYTLLDEYIQVKREERKNIYSEEKAKLVKKGNHGVSWYTGASHSVKLVVLAGNVGRKVCLDERGVDLLGPGLALAGYYAAGEVIGGPLAAEIGSLGHPLVLGGGEWGRGVGRVTGVDSSEPWKHGLLSVGPGGVAAGEFHVKTSCFDGWGEDLDEIGRLLASGQHGGICGATIHQ</sequence>
<accession>A0A3M7M1N6</accession>
<dbReference type="Proteomes" id="UP000265663">
    <property type="component" value="Unassembled WGS sequence"/>
</dbReference>
<dbReference type="AlphaFoldDB" id="A0A3M7M1N6"/>
<evidence type="ECO:0000313" key="1">
    <source>
        <dbReference type="EMBL" id="RMZ68314.1"/>
    </source>
</evidence>
<evidence type="ECO:0000313" key="2">
    <source>
        <dbReference type="Proteomes" id="UP000265663"/>
    </source>
</evidence>
<dbReference type="EMBL" id="KE747815">
    <property type="protein sequence ID" value="RMZ68314.1"/>
    <property type="molecule type" value="Genomic_DNA"/>
</dbReference>
<gene>
    <name evidence="1" type="ORF">GMOD_00009919</name>
</gene>
<keyword evidence="2" id="KW-1185">Reference proteome</keyword>